<dbReference type="GO" id="GO:0005886">
    <property type="term" value="C:plasma membrane"/>
    <property type="evidence" value="ECO:0007669"/>
    <property type="project" value="UniProtKB-SubCell"/>
</dbReference>
<keyword evidence="2" id="KW-0813">Transport</keyword>
<feature type="transmembrane region" description="Helical" evidence="8">
    <location>
        <begin position="90"/>
        <end position="112"/>
    </location>
</feature>
<keyword evidence="7 8" id="KW-0472">Membrane</keyword>
<sequence>MPGFISAIVHWLDRNAEKSILVIAYALCAGIVAVEVFRRYVFGLQAPWSTFVPSYLFLWLTWLGASYCVRLRAHLVFNEIRERLPRGWQYFLMQMDYVLFFVFGSIVIFWSFDLVALHFEMDSIVPGTDDAMSWWFYSATPVGWTILLIRVVQNIVIDFKDFTSGAPIKVKGQGLVEEVGGADTHV</sequence>
<evidence type="ECO:0000256" key="8">
    <source>
        <dbReference type="SAM" id="Phobius"/>
    </source>
</evidence>
<dbReference type="GO" id="GO:0015740">
    <property type="term" value="P:C4-dicarboxylate transport"/>
    <property type="evidence" value="ECO:0007669"/>
    <property type="project" value="TreeGrafter"/>
</dbReference>
<keyword evidence="4" id="KW-0997">Cell inner membrane</keyword>
<evidence type="ECO:0000313" key="10">
    <source>
        <dbReference type="EMBL" id="SVB04437.1"/>
    </source>
</evidence>
<proteinExistence type="predicted"/>
<gene>
    <name evidence="10" type="ORF">METZ01_LOCUS157291</name>
</gene>
<evidence type="ECO:0000256" key="5">
    <source>
        <dbReference type="ARBA" id="ARBA00022692"/>
    </source>
</evidence>
<keyword evidence="5 8" id="KW-0812">Transmembrane</keyword>
<feature type="domain" description="Tripartite ATP-independent periplasmic transporters DctQ component" evidence="9">
    <location>
        <begin position="29"/>
        <end position="159"/>
    </location>
</feature>
<accession>A0A382ATZ6</accession>
<feature type="transmembrane region" description="Helical" evidence="8">
    <location>
        <begin position="132"/>
        <end position="152"/>
    </location>
</feature>
<dbReference type="AlphaFoldDB" id="A0A382ATZ6"/>
<evidence type="ECO:0000256" key="6">
    <source>
        <dbReference type="ARBA" id="ARBA00022989"/>
    </source>
</evidence>
<dbReference type="EMBL" id="UINC01026638">
    <property type="protein sequence ID" value="SVB04437.1"/>
    <property type="molecule type" value="Genomic_DNA"/>
</dbReference>
<reference evidence="10" key="1">
    <citation type="submission" date="2018-05" db="EMBL/GenBank/DDBJ databases">
        <authorList>
            <person name="Lanie J.A."/>
            <person name="Ng W.-L."/>
            <person name="Kazmierczak K.M."/>
            <person name="Andrzejewski T.M."/>
            <person name="Davidsen T.M."/>
            <person name="Wayne K.J."/>
            <person name="Tettelin H."/>
            <person name="Glass J.I."/>
            <person name="Rusch D."/>
            <person name="Podicherti R."/>
            <person name="Tsui H.-C.T."/>
            <person name="Winkler M.E."/>
        </authorList>
    </citation>
    <scope>NUCLEOTIDE SEQUENCE</scope>
</reference>
<evidence type="ECO:0000256" key="2">
    <source>
        <dbReference type="ARBA" id="ARBA00022448"/>
    </source>
</evidence>
<name>A0A382ATZ6_9ZZZZ</name>
<evidence type="ECO:0000256" key="3">
    <source>
        <dbReference type="ARBA" id="ARBA00022475"/>
    </source>
</evidence>
<feature type="transmembrane region" description="Helical" evidence="8">
    <location>
        <begin position="20"/>
        <end position="42"/>
    </location>
</feature>
<dbReference type="PANTHER" id="PTHR35011">
    <property type="entry name" value="2,3-DIKETO-L-GULONATE TRAP TRANSPORTER SMALL PERMEASE PROTEIN YIAM"/>
    <property type="match status" value="1"/>
</dbReference>
<dbReference type="InterPro" id="IPR055348">
    <property type="entry name" value="DctQ"/>
</dbReference>
<protein>
    <recommendedName>
        <fullName evidence="9">Tripartite ATP-independent periplasmic transporters DctQ component domain-containing protein</fullName>
    </recommendedName>
</protein>
<evidence type="ECO:0000256" key="4">
    <source>
        <dbReference type="ARBA" id="ARBA00022519"/>
    </source>
</evidence>
<dbReference type="Pfam" id="PF04290">
    <property type="entry name" value="DctQ"/>
    <property type="match status" value="1"/>
</dbReference>
<keyword evidence="3" id="KW-1003">Cell membrane</keyword>
<organism evidence="10">
    <name type="scientific">marine metagenome</name>
    <dbReference type="NCBI Taxonomy" id="408172"/>
    <lineage>
        <taxon>unclassified sequences</taxon>
        <taxon>metagenomes</taxon>
        <taxon>ecological metagenomes</taxon>
    </lineage>
</organism>
<evidence type="ECO:0000256" key="1">
    <source>
        <dbReference type="ARBA" id="ARBA00004429"/>
    </source>
</evidence>
<dbReference type="InterPro" id="IPR007387">
    <property type="entry name" value="TRAP_DctQ"/>
</dbReference>
<evidence type="ECO:0000259" key="9">
    <source>
        <dbReference type="Pfam" id="PF04290"/>
    </source>
</evidence>
<dbReference type="GO" id="GO:0022857">
    <property type="term" value="F:transmembrane transporter activity"/>
    <property type="evidence" value="ECO:0007669"/>
    <property type="project" value="TreeGrafter"/>
</dbReference>
<feature type="transmembrane region" description="Helical" evidence="8">
    <location>
        <begin position="48"/>
        <end position="69"/>
    </location>
</feature>
<keyword evidence="6 8" id="KW-1133">Transmembrane helix</keyword>
<dbReference type="PANTHER" id="PTHR35011:SF2">
    <property type="entry name" value="2,3-DIKETO-L-GULONATE TRAP TRANSPORTER SMALL PERMEASE PROTEIN YIAM"/>
    <property type="match status" value="1"/>
</dbReference>
<evidence type="ECO:0000256" key="7">
    <source>
        <dbReference type="ARBA" id="ARBA00023136"/>
    </source>
</evidence>
<comment type="subcellular location">
    <subcellularLocation>
        <location evidence="1">Cell inner membrane</location>
        <topology evidence="1">Multi-pass membrane protein</topology>
    </subcellularLocation>
</comment>